<evidence type="ECO:0000259" key="2">
    <source>
        <dbReference type="Pfam" id="PF06527"/>
    </source>
</evidence>
<sequence length="263" mass="28924">MPATSRSSPAPSASPTTSSPRSGSTTPGRTVPAASDPRPQPSSRPQGDVHRLRGIPGGYDIDRLPISVPRADGELLESWLHRTAYRYGLHPRAMLKELGVDVGPQRLLRLQETLNGTAAARVADRLGLEAGSLTERSPLSQALFTARTRWRTEFRGMQARAPMRGSRWCPRCLAETGMWQEIWADPLYVYCDTHFVHLLTQCPTCHAVPYATTAWATSLEDRDACPTFVDDDAAGARYRRRCGTRFDRVDAPRARDLAVGAAA</sequence>
<organism evidence="3 4">
    <name type="scientific">Cellulosimicrobium funkei</name>
    <dbReference type="NCBI Taxonomy" id="264251"/>
    <lineage>
        <taxon>Bacteria</taxon>
        <taxon>Bacillati</taxon>
        <taxon>Actinomycetota</taxon>
        <taxon>Actinomycetes</taxon>
        <taxon>Micrococcales</taxon>
        <taxon>Promicromonosporaceae</taxon>
        <taxon>Cellulosimicrobium</taxon>
    </lineage>
</organism>
<accession>A0A4Y8QYU4</accession>
<reference evidence="3 4" key="1">
    <citation type="submission" date="2019-03" db="EMBL/GenBank/DDBJ databases">
        <title>Cellulosimicrobium funkei JCM14302 Assembly.</title>
        <authorList>
            <person name="Dou T."/>
        </authorList>
    </citation>
    <scope>NUCLEOTIDE SEQUENCE [LARGE SCALE GENOMIC DNA]</scope>
    <source>
        <strain evidence="3 4">JCM 14302</strain>
    </source>
</reference>
<keyword evidence="4" id="KW-1185">Reference proteome</keyword>
<gene>
    <name evidence="3" type="ORF">E1O70_18050</name>
</gene>
<evidence type="ECO:0000313" key="4">
    <source>
        <dbReference type="Proteomes" id="UP000298003"/>
    </source>
</evidence>
<feature type="region of interest" description="Disordered" evidence="1">
    <location>
        <begin position="1"/>
        <end position="62"/>
    </location>
</feature>
<feature type="domain" description="TniQ" evidence="2">
    <location>
        <begin position="65"/>
        <end position="198"/>
    </location>
</feature>
<name>A0A4Y8QYU4_9MICO</name>
<dbReference type="Pfam" id="PF06527">
    <property type="entry name" value="TniQ"/>
    <property type="match status" value="1"/>
</dbReference>
<feature type="compositionally biased region" description="Low complexity" evidence="1">
    <location>
        <begin position="1"/>
        <end position="46"/>
    </location>
</feature>
<evidence type="ECO:0000256" key="1">
    <source>
        <dbReference type="SAM" id="MobiDB-lite"/>
    </source>
</evidence>
<comment type="caution">
    <text evidence="3">The sequence shown here is derived from an EMBL/GenBank/DDBJ whole genome shotgun (WGS) entry which is preliminary data.</text>
</comment>
<dbReference type="InterPro" id="IPR009492">
    <property type="entry name" value="TniQ"/>
</dbReference>
<dbReference type="AlphaFoldDB" id="A0A4Y8QYU4"/>
<protein>
    <recommendedName>
        <fullName evidence="2">TniQ domain-containing protein</fullName>
    </recommendedName>
</protein>
<evidence type="ECO:0000313" key="3">
    <source>
        <dbReference type="EMBL" id="TFF05187.1"/>
    </source>
</evidence>
<proteinExistence type="predicted"/>
<dbReference type="Proteomes" id="UP000298003">
    <property type="component" value="Unassembled WGS sequence"/>
</dbReference>
<dbReference type="EMBL" id="SOZH01000011">
    <property type="protein sequence ID" value="TFF05187.1"/>
    <property type="molecule type" value="Genomic_DNA"/>
</dbReference>